<evidence type="ECO:0000313" key="5">
    <source>
        <dbReference type="Proteomes" id="UP000837857"/>
    </source>
</evidence>
<sequence length="553" mass="64052">MSFNSRKKKLMLFFEKIFEDDYEINVYYADSILKCLEGASICGLQNKLLDSSFFSDIILKTYNSPTMKRNSVEIFIWKVLSIIFKNELHFNKLNAMVRDDRLKLFMCTANACASNSDLVLAFTNVATASLVHYSGISWLVETKIWRPLSFERDGKRFEFQNQFILHLVVPLWTYYATNCDSDVKFDAINNYSFKLLNITVEHIAESAELFRTVVENHSCDLKKITIYTVKNLFQFKGKLNKAQAGVLYQGLFFVLKTFVISDDVDAHLILNENPLKTSDDIKLLILVLDAIKMLLKEHHIDWYENLEIICLHETLMNLLKQKCLCIKTLVQTLDLIDISIKKFLCPDMTLLIENKDESSLAEIGAITKEYIQHQEWEVRDSALILLLSCTQLSFVKYVPFQKMISENELMLLAAKCALHDQEVYVQTTALQCLAAATMIDRIWRDVTKTHPDLHDHLVNLARKHPEEPVRREAVNVLTEIYINQNVTIDYRNNMFRVMAGVVLKDLHWEVQIAALNFWKQAIVQQSLYRGMIDVVPNTTSAYRRPVLNLVMNP</sequence>
<keyword evidence="5" id="KW-1185">Reference proteome</keyword>
<name>A0ABN8HMH8_9NEOP</name>
<dbReference type="PANTHER" id="PTHR21331:SF2">
    <property type="entry name" value="BRCA1-ASSOCIATED ATM ACTIVATOR 1"/>
    <property type="match status" value="1"/>
</dbReference>
<dbReference type="PANTHER" id="PTHR21331">
    <property type="entry name" value="BRCA1-ASSOCIATED ATM ACTIVATOR 1"/>
    <property type="match status" value="1"/>
</dbReference>
<comment type="subcellular location">
    <subcellularLocation>
        <location evidence="1">Cytoplasm</location>
    </subcellularLocation>
</comment>
<evidence type="ECO:0000256" key="1">
    <source>
        <dbReference type="ARBA" id="ARBA00004496"/>
    </source>
</evidence>
<protein>
    <submittedName>
        <fullName evidence="4">Uncharacterized protein</fullName>
    </submittedName>
</protein>
<evidence type="ECO:0000256" key="3">
    <source>
        <dbReference type="ARBA" id="ARBA00061308"/>
    </source>
</evidence>
<dbReference type="SUPFAM" id="SSF48371">
    <property type="entry name" value="ARM repeat"/>
    <property type="match status" value="1"/>
</dbReference>
<dbReference type="InterPro" id="IPR011989">
    <property type="entry name" value="ARM-like"/>
</dbReference>
<gene>
    <name evidence="4" type="ORF">IPOD504_LOCUS1009</name>
</gene>
<evidence type="ECO:0000256" key="2">
    <source>
        <dbReference type="ARBA" id="ARBA00022490"/>
    </source>
</evidence>
<dbReference type="EMBL" id="OW152822">
    <property type="protein sequence ID" value="CAH2037077.1"/>
    <property type="molecule type" value="Genomic_DNA"/>
</dbReference>
<dbReference type="InterPro" id="IPR016024">
    <property type="entry name" value="ARM-type_fold"/>
</dbReference>
<accession>A0ABN8HMH8</accession>
<organism evidence="4 5">
    <name type="scientific">Iphiclides podalirius</name>
    <name type="common">scarce swallowtail</name>
    <dbReference type="NCBI Taxonomy" id="110791"/>
    <lineage>
        <taxon>Eukaryota</taxon>
        <taxon>Metazoa</taxon>
        <taxon>Ecdysozoa</taxon>
        <taxon>Arthropoda</taxon>
        <taxon>Hexapoda</taxon>
        <taxon>Insecta</taxon>
        <taxon>Pterygota</taxon>
        <taxon>Neoptera</taxon>
        <taxon>Endopterygota</taxon>
        <taxon>Lepidoptera</taxon>
        <taxon>Glossata</taxon>
        <taxon>Ditrysia</taxon>
        <taxon>Papilionoidea</taxon>
        <taxon>Papilionidae</taxon>
        <taxon>Papilioninae</taxon>
        <taxon>Iphiclides</taxon>
    </lineage>
</organism>
<keyword evidence="2" id="KW-0963">Cytoplasm</keyword>
<dbReference type="InterPro" id="IPR038904">
    <property type="entry name" value="BRAT1"/>
</dbReference>
<feature type="non-terminal residue" evidence="4">
    <location>
        <position position="553"/>
    </location>
</feature>
<proteinExistence type="inferred from homology"/>
<evidence type="ECO:0000313" key="4">
    <source>
        <dbReference type="EMBL" id="CAH2037077.1"/>
    </source>
</evidence>
<dbReference type="Proteomes" id="UP000837857">
    <property type="component" value="Chromosome 10"/>
</dbReference>
<reference evidence="4" key="1">
    <citation type="submission" date="2022-03" db="EMBL/GenBank/DDBJ databases">
        <authorList>
            <person name="Martin H S."/>
        </authorList>
    </citation>
    <scope>NUCLEOTIDE SEQUENCE</scope>
</reference>
<dbReference type="Gene3D" id="1.25.10.10">
    <property type="entry name" value="Leucine-rich Repeat Variant"/>
    <property type="match status" value="1"/>
</dbReference>
<comment type="similarity">
    <text evidence="3">Belongs to the BRAT1 family.</text>
</comment>